<evidence type="ECO:0000313" key="8">
    <source>
        <dbReference type="EMBL" id="PAV72959.1"/>
    </source>
</evidence>
<gene>
    <name evidence="8" type="ORF">WR25_09802</name>
</gene>
<evidence type="ECO:0000256" key="7">
    <source>
        <dbReference type="SAM" id="MobiDB-lite"/>
    </source>
</evidence>
<evidence type="ECO:0000313" key="9">
    <source>
        <dbReference type="Proteomes" id="UP000218231"/>
    </source>
</evidence>
<keyword evidence="5" id="KW-0539">Nucleus</keyword>
<dbReference type="AlphaFoldDB" id="A0A2A2KGH9"/>
<dbReference type="GO" id="GO:0016070">
    <property type="term" value="P:RNA metabolic process"/>
    <property type="evidence" value="ECO:0007669"/>
    <property type="project" value="UniProtKB-ARBA"/>
</dbReference>
<dbReference type="Gene3D" id="2.130.10.10">
    <property type="entry name" value="YVTN repeat-like/Quinoprotein amine dehydrogenase"/>
    <property type="match status" value="1"/>
</dbReference>
<proteinExistence type="inferred from homology"/>
<feature type="repeat" description="WD" evidence="6">
    <location>
        <begin position="509"/>
        <end position="544"/>
    </location>
</feature>
<dbReference type="GO" id="GO:0048188">
    <property type="term" value="C:Set1C/COMPASS complex"/>
    <property type="evidence" value="ECO:0007669"/>
    <property type="project" value="TreeGrafter"/>
</dbReference>
<dbReference type="EMBL" id="LIAE01008680">
    <property type="protein sequence ID" value="PAV72959.1"/>
    <property type="molecule type" value="Genomic_DNA"/>
</dbReference>
<feature type="region of interest" description="Disordered" evidence="7">
    <location>
        <begin position="360"/>
        <end position="389"/>
    </location>
</feature>
<organism evidence="8 9">
    <name type="scientific">Diploscapter pachys</name>
    <dbReference type="NCBI Taxonomy" id="2018661"/>
    <lineage>
        <taxon>Eukaryota</taxon>
        <taxon>Metazoa</taxon>
        <taxon>Ecdysozoa</taxon>
        <taxon>Nematoda</taxon>
        <taxon>Chromadorea</taxon>
        <taxon>Rhabditida</taxon>
        <taxon>Rhabditina</taxon>
        <taxon>Rhabditomorpha</taxon>
        <taxon>Rhabditoidea</taxon>
        <taxon>Rhabditidae</taxon>
        <taxon>Diploscapter</taxon>
    </lineage>
</organism>
<dbReference type="STRING" id="2018661.A0A2A2KGH9"/>
<accession>A0A2A2KGH9</accession>
<keyword evidence="9" id="KW-1185">Reference proteome</keyword>
<evidence type="ECO:0000256" key="1">
    <source>
        <dbReference type="ARBA" id="ARBA00004123"/>
    </source>
</evidence>
<evidence type="ECO:0000256" key="6">
    <source>
        <dbReference type="PROSITE-ProRule" id="PRU00221"/>
    </source>
</evidence>
<reference evidence="8 9" key="1">
    <citation type="journal article" date="2017" name="Curr. Biol.">
        <title>Genome architecture and evolution of a unichromosomal asexual nematode.</title>
        <authorList>
            <person name="Fradin H."/>
            <person name="Zegar C."/>
            <person name="Gutwein M."/>
            <person name="Lucas J."/>
            <person name="Kovtun M."/>
            <person name="Corcoran D."/>
            <person name="Baugh L.R."/>
            <person name="Kiontke K."/>
            <person name="Gunsalus K."/>
            <person name="Fitch D.H."/>
            <person name="Piano F."/>
        </authorList>
    </citation>
    <scope>NUCLEOTIDE SEQUENCE [LARGE SCALE GENOMIC DNA]</scope>
    <source>
        <strain evidence="8">PF1309</strain>
    </source>
</reference>
<keyword evidence="4" id="KW-0677">Repeat</keyword>
<dbReference type="InterPro" id="IPR015943">
    <property type="entry name" value="WD40/YVTN_repeat-like_dom_sf"/>
</dbReference>
<dbReference type="SUPFAM" id="SSF50978">
    <property type="entry name" value="WD40 repeat-like"/>
    <property type="match status" value="1"/>
</dbReference>
<dbReference type="PROSITE" id="PS50082">
    <property type="entry name" value="WD_REPEATS_2"/>
    <property type="match status" value="1"/>
</dbReference>
<evidence type="ECO:0000256" key="5">
    <source>
        <dbReference type="ARBA" id="ARBA00023242"/>
    </source>
</evidence>
<evidence type="ECO:0000256" key="4">
    <source>
        <dbReference type="ARBA" id="ARBA00022737"/>
    </source>
</evidence>
<name>A0A2A2KGH9_9BILA</name>
<feature type="compositionally biased region" description="Basic and acidic residues" evidence="7">
    <location>
        <begin position="373"/>
        <end position="389"/>
    </location>
</feature>
<feature type="region of interest" description="Disordered" evidence="7">
    <location>
        <begin position="119"/>
        <end position="175"/>
    </location>
</feature>
<dbReference type="OrthoDB" id="27537at2759"/>
<comment type="subcellular location">
    <subcellularLocation>
        <location evidence="1">Nucleus</location>
    </subcellularLocation>
</comment>
<evidence type="ECO:0000256" key="2">
    <source>
        <dbReference type="ARBA" id="ARBA00005616"/>
    </source>
</evidence>
<dbReference type="InterPro" id="IPR001680">
    <property type="entry name" value="WD40_rpt"/>
</dbReference>
<dbReference type="PANTHER" id="PTHR19861">
    <property type="entry name" value="WD40 REPEAT PROTEIN SWD2"/>
    <property type="match status" value="1"/>
</dbReference>
<dbReference type="Proteomes" id="UP000218231">
    <property type="component" value="Unassembled WGS sequence"/>
</dbReference>
<comment type="similarity">
    <text evidence="2">Belongs to the WD repeat SWD2 family.</text>
</comment>
<dbReference type="PROSITE" id="PS50294">
    <property type="entry name" value="WD_REPEATS_REGION"/>
    <property type="match status" value="1"/>
</dbReference>
<keyword evidence="3 6" id="KW-0853">WD repeat</keyword>
<dbReference type="GO" id="GO:0003682">
    <property type="term" value="F:chromatin binding"/>
    <property type="evidence" value="ECO:0007669"/>
    <property type="project" value="TreeGrafter"/>
</dbReference>
<dbReference type="InterPro" id="IPR037867">
    <property type="entry name" value="Swd2/WDR82"/>
</dbReference>
<dbReference type="Pfam" id="PF00400">
    <property type="entry name" value="WD40"/>
    <property type="match status" value="1"/>
</dbReference>
<feature type="compositionally biased region" description="Polar residues" evidence="7">
    <location>
        <begin position="119"/>
        <end position="171"/>
    </location>
</feature>
<dbReference type="InterPro" id="IPR036322">
    <property type="entry name" value="WD40_repeat_dom_sf"/>
</dbReference>
<evidence type="ECO:0000256" key="3">
    <source>
        <dbReference type="ARBA" id="ARBA00022574"/>
    </source>
</evidence>
<comment type="caution">
    <text evidence="8">The sequence shown here is derived from an EMBL/GenBank/DDBJ whole genome shotgun (WGS) entry which is preliminary data.</text>
</comment>
<sequence>MATSSLYRIDLALSLHEFSALFTVMDSYGIRPMKMKSLSFGYSKQANFEGDLLVRNLYRFDFFLDDEKYSRLFDHFAAANIHPVLLESLVDQSVDSDYVPSPSSIGNQPSFGFNIQEKSSKNIHQQSQMRQNAEQGVSNFGSSRPCSFASSEDSQSTAQPVSSSQHSSTLSEGGVRGEVNPFSAASSVNKFYGFKPSSSGSRFSAVLPNQPVIPELGTNQVDAAIKSGSFVNPGQGSEEELSNKFGSSVRLKDQPMNRLHQTEQITVQKQSEGIQIQDTENQEADVDKKNLSIVHVNIDMRTEEEKTWEEALYARGGSIHIINGLRLICDPDDFRNRERDLEKYPWLDMETFHKRYPQYTQYVPRKDRRRGTSRGESRGDDRGGARYGMDRGRQTGAGGCILVMWSMEITEQSLGSIRVAKQFDLEQDAVNSIDFSRDGMHMLLSTDNDAFHLYDLEWGQRMKVSYSLKYGCRNIRFTNNDSYLVHSSTKVDEWIRHMNISTNTYVHYYQGHTAKVTGLSMNPVSDMFLSTSKDRTLRLWDVRSKYTQGVMQLKSVPTATFDPEGLIFAVTVGSDSVKLYDIRSFDKGPFCTFKLTHDLNWTQLSFSPCGKYIMLKSEYSSVVYAIPHKNDKD</sequence>
<dbReference type="PANTHER" id="PTHR19861:SF0">
    <property type="entry name" value="WD REPEAT-CONTAINING PROTEIN 82"/>
    <property type="match status" value="1"/>
</dbReference>
<protein>
    <submittedName>
        <fullName evidence="8">Uncharacterized protein</fullName>
    </submittedName>
</protein>
<dbReference type="SMART" id="SM00320">
    <property type="entry name" value="WD40"/>
    <property type="match status" value="3"/>
</dbReference>